<gene>
    <name evidence="1" type="ORF">OCS65_12990</name>
</gene>
<reference evidence="1" key="1">
    <citation type="submission" date="2022-09" db="EMBL/GenBank/DDBJ databases">
        <title>The genome sequence of Rhodococcus aetherivorans N1.</title>
        <authorList>
            <person name="Jiang W."/>
        </authorList>
    </citation>
    <scope>NUCLEOTIDE SEQUENCE</scope>
    <source>
        <strain evidence="1">N1</strain>
    </source>
</reference>
<organism evidence="1 2">
    <name type="scientific">Rhodococcus aetherivorans</name>
    <dbReference type="NCBI Taxonomy" id="191292"/>
    <lineage>
        <taxon>Bacteria</taxon>
        <taxon>Bacillati</taxon>
        <taxon>Actinomycetota</taxon>
        <taxon>Actinomycetes</taxon>
        <taxon>Mycobacteriales</taxon>
        <taxon>Nocardiaceae</taxon>
        <taxon>Rhodococcus</taxon>
    </lineage>
</organism>
<evidence type="ECO:0000313" key="2">
    <source>
        <dbReference type="Proteomes" id="UP001163947"/>
    </source>
</evidence>
<dbReference type="Proteomes" id="UP001163947">
    <property type="component" value="Chromosome"/>
</dbReference>
<dbReference type="RefSeq" id="WP_263510305.1">
    <property type="nucleotide sequence ID" value="NZ_CP106982.1"/>
</dbReference>
<name>A0AA46P4F0_9NOCA</name>
<sequence>MFPNIDEEAYQAAKELVDRAPELSQEQLASIQAAFARGDRR</sequence>
<protein>
    <submittedName>
        <fullName evidence="1">Uncharacterized protein</fullName>
    </submittedName>
</protein>
<evidence type="ECO:0000313" key="1">
    <source>
        <dbReference type="EMBL" id="UYF96598.1"/>
    </source>
</evidence>
<dbReference type="EMBL" id="CP106982">
    <property type="protein sequence ID" value="UYF96598.1"/>
    <property type="molecule type" value="Genomic_DNA"/>
</dbReference>
<proteinExistence type="predicted"/>
<dbReference type="GeneID" id="83621349"/>
<dbReference type="AlphaFoldDB" id="A0AA46P4F0"/>
<accession>A0AA46P4F0</accession>